<evidence type="ECO:0000313" key="7">
    <source>
        <dbReference type="EMBL" id="SPD24883.1"/>
    </source>
</evidence>
<keyword evidence="3" id="KW-0862">Zinc</keyword>
<dbReference type="InterPro" id="IPR018289">
    <property type="entry name" value="MULE_transposase_dom"/>
</dbReference>
<feature type="region of interest" description="Disordered" evidence="5">
    <location>
        <begin position="712"/>
        <end position="742"/>
    </location>
</feature>
<keyword evidence="1" id="KW-0479">Metal-binding</keyword>
<dbReference type="InterPro" id="IPR058594">
    <property type="entry name" value="PB1-like_dom_pln"/>
</dbReference>
<evidence type="ECO:0000256" key="1">
    <source>
        <dbReference type="ARBA" id="ARBA00022723"/>
    </source>
</evidence>
<dbReference type="SUPFAM" id="SSF57756">
    <property type="entry name" value="Retrovirus zinc finger-like domains"/>
    <property type="match status" value="1"/>
</dbReference>
<protein>
    <recommendedName>
        <fullName evidence="6">SWIM-type domain-containing protein</fullName>
    </recommendedName>
</protein>
<dbReference type="Pfam" id="PF26130">
    <property type="entry name" value="PB1-like"/>
    <property type="match status" value="1"/>
</dbReference>
<dbReference type="GO" id="GO:0008270">
    <property type="term" value="F:zinc ion binding"/>
    <property type="evidence" value="ECO:0007669"/>
    <property type="project" value="UniProtKB-KW"/>
</dbReference>
<keyword evidence="2 4" id="KW-0863">Zinc-finger</keyword>
<feature type="compositionally biased region" description="Basic and acidic residues" evidence="5">
    <location>
        <begin position="127"/>
        <end position="144"/>
    </location>
</feature>
<feature type="region of interest" description="Disordered" evidence="5">
    <location>
        <begin position="764"/>
        <end position="838"/>
    </location>
</feature>
<proteinExistence type="predicted"/>
<feature type="region of interest" description="Disordered" evidence="5">
    <location>
        <begin position="127"/>
        <end position="183"/>
    </location>
</feature>
<gene>
    <name evidence="7" type="ORF">FSB_LOCUS52765</name>
</gene>
<reference evidence="7" key="1">
    <citation type="submission" date="2018-02" db="EMBL/GenBank/DDBJ databases">
        <authorList>
            <person name="Cohen D.B."/>
            <person name="Kent A.D."/>
        </authorList>
    </citation>
    <scope>NUCLEOTIDE SEQUENCE</scope>
</reference>
<evidence type="ECO:0000259" key="6">
    <source>
        <dbReference type="PROSITE" id="PS50966"/>
    </source>
</evidence>
<feature type="compositionally biased region" description="Low complexity" evidence="5">
    <location>
        <begin position="793"/>
        <end position="804"/>
    </location>
</feature>
<dbReference type="Pfam" id="PF04434">
    <property type="entry name" value="SWIM"/>
    <property type="match status" value="1"/>
</dbReference>
<dbReference type="EMBL" id="OIVN01006024">
    <property type="protein sequence ID" value="SPD24883.1"/>
    <property type="molecule type" value="Genomic_DNA"/>
</dbReference>
<dbReference type="PANTHER" id="PTHR31973:SF187">
    <property type="entry name" value="MUTATOR TRANSPOSASE MUDRA PROTEIN"/>
    <property type="match status" value="1"/>
</dbReference>
<dbReference type="GO" id="GO:0003676">
    <property type="term" value="F:nucleic acid binding"/>
    <property type="evidence" value="ECO:0007669"/>
    <property type="project" value="InterPro"/>
</dbReference>
<name>A0A2N9ILF6_FAGSY</name>
<dbReference type="Pfam" id="PF10551">
    <property type="entry name" value="MULE"/>
    <property type="match status" value="1"/>
</dbReference>
<feature type="region of interest" description="Disordered" evidence="5">
    <location>
        <begin position="241"/>
        <end position="305"/>
    </location>
</feature>
<feature type="domain" description="SWIM-type" evidence="6">
    <location>
        <begin position="668"/>
        <end position="700"/>
    </location>
</feature>
<accession>A0A2N9ILF6</accession>
<evidence type="ECO:0000256" key="5">
    <source>
        <dbReference type="SAM" id="MobiDB-lite"/>
    </source>
</evidence>
<feature type="compositionally biased region" description="Basic residues" evidence="5">
    <location>
        <begin position="768"/>
        <end position="783"/>
    </location>
</feature>
<dbReference type="InterPro" id="IPR007527">
    <property type="entry name" value="Znf_SWIM"/>
</dbReference>
<feature type="compositionally biased region" description="Basic and acidic residues" evidence="5">
    <location>
        <begin position="166"/>
        <end position="183"/>
    </location>
</feature>
<evidence type="ECO:0000256" key="4">
    <source>
        <dbReference type="PROSITE-ProRule" id="PRU00325"/>
    </source>
</evidence>
<feature type="compositionally biased region" description="Pro residues" evidence="5">
    <location>
        <begin position="256"/>
        <end position="265"/>
    </location>
</feature>
<dbReference type="AlphaFoldDB" id="A0A2N9ILF6"/>
<dbReference type="SMART" id="SM00575">
    <property type="entry name" value="ZnF_PMZ"/>
    <property type="match status" value="1"/>
</dbReference>
<evidence type="ECO:0000256" key="2">
    <source>
        <dbReference type="ARBA" id="ARBA00022771"/>
    </source>
</evidence>
<organism evidence="7">
    <name type="scientific">Fagus sylvatica</name>
    <name type="common">Beechnut</name>
    <dbReference type="NCBI Taxonomy" id="28930"/>
    <lineage>
        <taxon>Eukaryota</taxon>
        <taxon>Viridiplantae</taxon>
        <taxon>Streptophyta</taxon>
        <taxon>Embryophyta</taxon>
        <taxon>Tracheophyta</taxon>
        <taxon>Spermatophyta</taxon>
        <taxon>Magnoliopsida</taxon>
        <taxon>eudicotyledons</taxon>
        <taxon>Gunneridae</taxon>
        <taxon>Pentapetalae</taxon>
        <taxon>rosids</taxon>
        <taxon>fabids</taxon>
        <taxon>Fagales</taxon>
        <taxon>Fagaceae</taxon>
        <taxon>Fagus</taxon>
    </lineage>
</organism>
<sequence length="1050" mass="113236">MDDDDFFIFEIHFGGRFKNLNGLVYVNGDVTAHDEPFDSDCLSIFELESILGKYGYQHGDLIYYKLADMSLENGLVLVKTDADVLKMVDAHKIEKFVVLYTVSAADADDCIPLTPTLPEVLVVDKSKGKGKGKESGTSNKRDKLPISGGKNKNKGITITERQPPVKGKEKEVADRSKGKGKEKIVEVSVEEEYDADDDVDCADYEPRLEVEDEVSELDLWDGLLSGDEDLLDAAVAAYSQGMASQPASQPACETPSQPPSQPPCETPSETASQLEKDWNSEMPNSDELISPLATSDEERVPKAPKPRSVEFDVIDMSNPVLENGMKFSDVYQFREAVREYNLKIGKDLSFVKNDKDKQEIKSKWNVDVSKMQVYRARKRAAENIEGNVERPCLDVAATFQRLYVCLTATRTGFKKGCRPLIGLDGCFLKGSYKGHLLSAIARDANDNMYPICVAVVESECKASWSWFLSTLLKDLGEVAGGWTFISDRQKGLTESFKDVCPDMDHRACVRHIYANFRDSGHRGKALKDKLWAAASAYTEFEFDAHMAELKKLSPPAYEYLSKIPVATWSRSRFTKNPKSDLIVNNLSECFNSYILDVRDKPILTMLDTIRRKLMRRFQVNRASIAKMSGKLCPKIQVKVEKAGVKASECLLLYSGEGKYEVNYRQQKFVVNLREKTCGCKKWDITGIPCHHAISAILHQGIWNNGTRTQYDPVDPPFERCHPGRPKRMRRRDPSEPRNPFRFSKVGTNIKCSSCKKLGHNSRTCPLAKKQKSKTGSKGKKKKSAGGATGSAGGATSTAGATGTRSKGKKKAAGGATGTAGSSGTAAKGKKKSGGAGAAGTAAAGGAGGAAAAVTAAGGVGGAVTADGGAGDAVIAAVTAAGGAVTATGGAAGGARGAGTAAVAAVRGAAAAAGGVEECERFSPELEYHSSKTAPPWLGNFHGNSKNLLTVHSQNFHHRVIGIPASSSKFHHGFDFVHGVLRCSWVATSASTDRGFSQWVNAGFGGYWVKFRFWGLLIEVEGVLAMEIGASAGPTLAMEIGASAPGIEWLG</sequence>
<evidence type="ECO:0000256" key="3">
    <source>
        <dbReference type="ARBA" id="ARBA00022833"/>
    </source>
</evidence>
<dbReference type="PROSITE" id="PS50966">
    <property type="entry name" value="ZF_SWIM"/>
    <property type="match status" value="1"/>
</dbReference>
<dbReference type="InterPro" id="IPR006564">
    <property type="entry name" value="Znf_PMZ"/>
</dbReference>
<dbReference type="InterPro" id="IPR036875">
    <property type="entry name" value="Znf_CCHC_sf"/>
</dbReference>
<dbReference type="PANTHER" id="PTHR31973">
    <property type="entry name" value="POLYPROTEIN, PUTATIVE-RELATED"/>
    <property type="match status" value="1"/>
</dbReference>